<keyword evidence="7 17" id="KW-0547">Nucleotide-binding</keyword>
<comment type="catalytic activity">
    <reaction evidence="15">
        <text>L-threonyl-[protein] + ATP = O-phospho-L-threonyl-[protein] + ADP + H(+)</text>
        <dbReference type="Rhea" id="RHEA:46608"/>
        <dbReference type="Rhea" id="RHEA-COMP:11060"/>
        <dbReference type="Rhea" id="RHEA-COMP:11605"/>
        <dbReference type="ChEBI" id="CHEBI:15378"/>
        <dbReference type="ChEBI" id="CHEBI:30013"/>
        <dbReference type="ChEBI" id="CHEBI:30616"/>
        <dbReference type="ChEBI" id="CHEBI:61977"/>
        <dbReference type="ChEBI" id="CHEBI:456216"/>
        <dbReference type="EC" id="2.7.11.21"/>
    </reaction>
</comment>
<dbReference type="PROSITE" id="PS51985">
    <property type="entry name" value="CPB2"/>
    <property type="match status" value="1"/>
</dbReference>
<dbReference type="Gene3D" id="1.10.510.10">
    <property type="entry name" value="Transferase(Phosphotransferase) domain 1"/>
    <property type="match status" value="1"/>
</dbReference>
<dbReference type="InterPro" id="IPR046437">
    <property type="entry name" value="Ser_Thr-PK_POLO_box_1_sf"/>
</dbReference>
<dbReference type="PROSITE" id="PS00107">
    <property type="entry name" value="PROTEIN_KINASE_ATP"/>
    <property type="match status" value="1"/>
</dbReference>
<evidence type="ECO:0000256" key="15">
    <source>
        <dbReference type="ARBA" id="ARBA00047802"/>
    </source>
</evidence>
<dbReference type="FunFam" id="1.10.510.10:FF:000576">
    <property type="entry name" value="Serine/threonine-protein kinase PLK4"/>
    <property type="match status" value="1"/>
</dbReference>
<keyword evidence="9 17" id="KW-0067">ATP-binding</keyword>
<keyword evidence="10" id="KW-0832">Ubl conjugation</keyword>
<proteinExistence type="predicted"/>
<dbReference type="AlphaFoldDB" id="A0A9N9SK74"/>
<dbReference type="PANTHER" id="PTHR24345">
    <property type="entry name" value="SERINE/THREONINE-PROTEIN KINASE PLK"/>
    <property type="match status" value="1"/>
</dbReference>
<dbReference type="InterPro" id="IPR011009">
    <property type="entry name" value="Kinase-like_dom_sf"/>
</dbReference>
<keyword evidence="11" id="KW-0206">Cytoskeleton</keyword>
<dbReference type="EC" id="2.7.11.21" evidence="2"/>
<keyword evidence="6" id="KW-0808">Transferase</keyword>
<feature type="domain" description="Protein kinase" evidence="18">
    <location>
        <begin position="11"/>
        <end position="262"/>
    </location>
</feature>
<feature type="domain" description="Cryptic POLO box 2 (CPB2)" evidence="21">
    <location>
        <begin position="576"/>
        <end position="683"/>
    </location>
</feature>
<evidence type="ECO:0000256" key="16">
    <source>
        <dbReference type="ARBA" id="ARBA00048347"/>
    </source>
</evidence>
<evidence type="ECO:0000256" key="5">
    <source>
        <dbReference type="ARBA" id="ARBA00022527"/>
    </source>
</evidence>
<reference evidence="22" key="2">
    <citation type="submission" date="2022-10" db="EMBL/GenBank/DDBJ databases">
        <authorList>
            <consortium name="ENA_rothamsted_submissions"/>
            <consortium name="culmorum"/>
            <person name="King R."/>
        </authorList>
    </citation>
    <scope>NUCLEOTIDE SEQUENCE</scope>
</reference>
<dbReference type="GO" id="GO:0005524">
    <property type="term" value="F:ATP binding"/>
    <property type="evidence" value="ECO:0007669"/>
    <property type="project" value="UniProtKB-UniRule"/>
</dbReference>
<dbReference type="PROSITE" id="PS50078">
    <property type="entry name" value="POLO_BOX"/>
    <property type="match status" value="1"/>
</dbReference>
<comment type="subcellular location">
    <subcellularLocation>
        <location evidence="1">Cytoplasm</location>
        <location evidence="1">Cytoskeleton</location>
        <location evidence="1">Microtubule organizing center</location>
        <location evidence="1">Centrosome</location>
        <location evidence="1">Centriole</location>
    </subcellularLocation>
</comment>
<dbReference type="Pfam" id="PF18409">
    <property type="entry name" value="Plk4_PB2"/>
    <property type="match status" value="1"/>
</dbReference>
<keyword evidence="4" id="KW-0963">Cytoplasm</keyword>
<evidence type="ECO:0000313" key="23">
    <source>
        <dbReference type="Proteomes" id="UP001153737"/>
    </source>
</evidence>
<evidence type="ECO:0000256" key="13">
    <source>
        <dbReference type="ARBA" id="ARBA00030429"/>
    </source>
</evidence>
<dbReference type="Pfam" id="PF00069">
    <property type="entry name" value="Pkinase"/>
    <property type="match status" value="1"/>
</dbReference>
<dbReference type="SUPFAM" id="SSF82615">
    <property type="entry name" value="Polo-box domain"/>
    <property type="match status" value="1"/>
</dbReference>
<dbReference type="GO" id="GO:0005814">
    <property type="term" value="C:centriole"/>
    <property type="evidence" value="ECO:0007669"/>
    <property type="project" value="UniProtKB-SubCell"/>
</dbReference>
<evidence type="ECO:0000313" key="22">
    <source>
        <dbReference type="EMBL" id="CAG9822764.1"/>
    </source>
</evidence>
<evidence type="ECO:0000256" key="11">
    <source>
        <dbReference type="ARBA" id="ARBA00023212"/>
    </source>
</evidence>
<accession>A0A9N9SK74</accession>
<evidence type="ECO:0000256" key="8">
    <source>
        <dbReference type="ARBA" id="ARBA00022777"/>
    </source>
</evidence>
<protein>
    <recommendedName>
        <fullName evidence="3">Serine/threonine-protein kinase PLK4</fullName>
        <ecNumber evidence="2">2.7.11.21</ecNumber>
    </recommendedName>
    <alternativeName>
        <fullName evidence="12">Polo-like kinase 4</fullName>
    </alternativeName>
    <alternativeName>
        <fullName evidence="13 14">Serine/threonine-protein kinase SAK</fullName>
    </alternativeName>
</protein>
<feature type="binding site" evidence="17">
    <location>
        <position position="40"/>
    </location>
    <ligand>
        <name>ATP</name>
        <dbReference type="ChEBI" id="CHEBI:30616"/>
    </ligand>
</feature>
<dbReference type="CDD" id="cd13114">
    <property type="entry name" value="POLO_box_Plk4_1"/>
    <property type="match status" value="1"/>
</dbReference>
<dbReference type="Gene3D" id="3.30.1120.120">
    <property type="match status" value="1"/>
</dbReference>
<evidence type="ECO:0000256" key="17">
    <source>
        <dbReference type="PROSITE-ProRule" id="PRU10141"/>
    </source>
</evidence>
<evidence type="ECO:0000256" key="7">
    <source>
        <dbReference type="ARBA" id="ARBA00022741"/>
    </source>
</evidence>
<evidence type="ECO:0000256" key="6">
    <source>
        <dbReference type="ARBA" id="ARBA00022679"/>
    </source>
</evidence>
<evidence type="ECO:0000256" key="14">
    <source>
        <dbReference type="ARBA" id="ARBA00030924"/>
    </source>
</evidence>
<evidence type="ECO:0000256" key="3">
    <source>
        <dbReference type="ARBA" id="ARBA00020245"/>
    </source>
</evidence>
<dbReference type="GO" id="GO:0004674">
    <property type="term" value="F:protein serine/threonine kinase activity"/>
    <property type="evidence" value="ECO:0007669"/>
    <property type="project" value="UniProtKB-KW"/>
</dbReference>
<dbReference type="InterPro" id="IPR017441">
    <property type="entry name" value="Protein_kinase_ATP_BS"/>
</dbReference>
<dbReference type="InterPro" id="IPR033699">
    <property type="entry name" value="POLO_box_Plk4_1"/>
</dbReference>
<sequence length="803" mass="90266">MTSLGKRIEEYEVHNLLGKGGFASVYRARCLKTGTDVAIKMIDKKLMQATGMVNRVKQEVSIHSRLKHPSILELYECFEDINYVYLVLELCHRGELQKFVKERPLSESEVSSIMGQVVEGIKYLHSYNILHRDLSLSNLLLTKDMQVRIADFGLATQLTRPDEKHMTMCGTPNFISPEVASRGSHGLEADVWGIGCLLYTLLVGSPPFDTPGVKSTLTKVVMSNYNLPSHLSPEAKDLINSLLQKNPKDRMKLEQILEHPFIRRSRILTSHLTHDSGVHTMSSKRDSTFGDNSSLPYSSHKLHSHAHLRRTNSDCSPMQYQYGNLHSNMDNLRIHSYDALPHISPSTDVRSEHISVLSNCHSNYDGSVKPTCQNMDVGISQCSQKCYIPSDPGGCSGSNNGFYNVPSIGSHYSDPPYNENTGNHLYSHTSDSYRPMEPLKPVENFHRSQDTLPVHKTHKTKNLVPVCSQRLLPTRHQTKNAVLSILKDGEVCIEFIKKRGYPKRDVVCEVMRISTDGLRIILYEPDGGKGVLLNSEPPPVPVQGADKIYGLENLPEKHWKKYTYASKFVELVRAKTPKVTYYTDKAKCFLMENLIDFEACFYDGGKITQSNSEGITIIDSSGNKYNFHSTMECSTLSGALELMWNHAQESLEYCMLLESTLRGMPRSSFPVIVGRRPSSGVSAEKENQPQTVIPSFTVSIDATNPGSSFGNSSNSREKRVTVPGVGTAFQLSNGEVQVRYPEGSQLWVDGKHNVRYQYPDGRIVNYVDNEIIPRVIMEKLQHMPKVLKHLMPSPVVHKVHNLR</sequence>
<dbReference type="SUPFAM" id="SSF56112">
    <property type="entry name" value="Protein kinase-like (PK-like)"/>
    <property type="match status" value="1"/>
</dbReference>
<gene>
    <name evidence="22" type="ORF">PHAECO_LOCUS10156</name>
</gene>
<keyword evidence="23" id="KW-1185">Reference proteome</keyword>
<dbReference type="InterPro" id="IPR033698">
    <property type="entry name" value="POLO_box_Plk4_2"/>
</dbReference>
<evidence type="ECO:0000259" key="19">
    <source>
        <dbReference type="PROSITE" id="PS50078"/>
    </source>
</evidence>
<dbReference type="InterPro" id="IPR047108">
    <property type="entry name" value="Plk4-like_POLO_box_2_sf"/>
</dbReference>
<comment type="catalytic activity">
    <reaction evidence="16">
        <text>L-seryl-[protein] + ATP = O-phospho-L-seryl-[protein] + ADP + H(+)</text>
        <dbReference type="Rhea" id="RHEA:17989"/>
        <dbReference type="Rhea" id="RHEA-COMP:9863"/>
        <dbReference type="Rhea" id="RHEA-COMP:11604"/>
        <dbReference type="ChEBI" id="CHEBI:15378"/>
        <dbReference type="ChEBI" id="CHEBI:29999"/>
        <dbReference type="ChEBI" id="CHEBI:30616"/>
        <dbReference type="ChEBI" id="CHEBI:83421"/>
        <dbReference type="ChEBI" id="CHEBI:456216"/>
        <dbReference type="EC" id="2.7.11.21"/>
    </reaction>
</comment>
<feature type="domain" description="POLO box" evidence="19">
    <location>
        <begin position="716"/>
        <end position="792"/>
    </location>
</feature>
<dbReference type="GO" id="GO:0005634">
    <property type="term" value="C:nucleus"/>
    <property type="evidence" value="ECO:0007669"/>
    <property type="project" value="TreeGrafter"/>
</dbReference>
<dbReference type="OrthoDB" id="10004143at2759"/>
<dbReference type="PROSITE" id="PS50011">
    <property type="entry name" value="PROTEIN_KINASE_DOM"/>
    <property type="match status" value="1"/>
</dbReference>
<evidence type="ECO:0000256" key="2">
    <source>
        <dbReference type="ARBA" id="ARBA00012424"/>
    </source>
</evidence>
<dbReference type="PROSITE" id="PS00109">
    <property type="entry name" value="PROTEIN_KINASE_TYR"/>
    <property type="match status" value="1"/>
</dbReference>
<dbReference type="InterPro" id="IPR033696">
    <property type="entry name" value="POLO_box_Plk4_C"/>
</dbReference>
<dbReference type="CDD" id="cd13115">
    <property type="entry name" value="POLO_box_Plk4_2"/>
    <property type="match status" value="1"/>
</dbReference>
<dbReference type="InterPro" id="IPR000719">
    <property type="entry name" value="Prot_kinase_dom"/>
</dbReference>
<dbReference type="Pfam" id="PF18190">
    <property type="entry name" value="Plk4_PB1"/>
    <property type="match status" value="1"/>
</dbReference>
<dbReference type="Gene3D" id="3.30.1120.130">
    <property type="match status" value="1"/>
</dbReference>
<name>A0A9N9SK74_PHACE</name>
<dbReference type="InterPro" id="IPR008266">
    <property type="entry name" value="Tyr_kinase_AS"/>
</dbReference>
<evidence type="ECO:0000259" key="21">
    <source>
        <dbReference type="PROSITE" id="PS51985"/>
    </source>
</evidence>
<dbReference type="EMBL" id="OU896712">
    <property type="protein sequence ID" value="CAG9822764.1"/>
    <property type="molecule type" value="Genomic_DNA"/>
</dbReference>
<dbReference type="Proteomes" id="UP001153737">
    <property type="component" value="Chromosome 6"/>
</dbReference>
<evidence type="ECO:0000256" key="12">
    <source>
        <dbReference type="ARBA" id="ARBA00030332"/>
    </source>
</evidence>
<evidence type="ECO:0000256" key="1">
    <source>
        <dbReference type="ARBA" id="ARBA00004114"/>
    </source>
</evidence>
<dbReference type="FunFam" id="3.30.200.20:FF:000042">
    <property type="entry name" value="Aurora kinase A"/>
    <property type="match status" value="1"/>
</dbReference>
<dbReference type="Gene3D" id="2.40.50.930">
    <property type="match status" value="1"/>
</dbReference>
<evidence type="ECO:0000259" key="18">
    <source>
        <dbReference type="PROSITE" id="PS50011"/>
    </source>
</evidence>
<reference evidence="22" key="1">
    <citation type="submission" date="2022-01" db="EMBL/GenBank/DDBJ databases">
        <authorList>
            <person name="King R."/>
        </authorList>
    </citation>
    <scope>NUCLEOTIDE SEQUENCE</scope>
</reference>
<evidence type="ECO:0000256" key="9">
    <source>
        <dbReference type="ARBA" id="ARBA00022840"/>
    </source>
</evidence>
<feature type="domain" description="Cryptic POLO box 1 (CPB1)" evidence="20">
    <location>
        <begin position="458"/>
        <end position="575"/>
    </location>
</feature>
<evidence type="ECO:0000256" key="4">
    <source>
        <dbReference type="ARBA" id="ARBA00022490"/>
    </source>
</evidence>
<dbReference type="CDD" id="cd13116">
    <property type="entry name" value="POLO_box_Plk4_3"/>
    <property type="match status" value="1"/>
</dbReference>
<evidence type="ECO:0000256" key="10">
    <source>
        <dbReference type="ARBA" id="ARBA00022843"/>
    </source>
</evidence>
<dbReference type="InterPro" id="IPR000959">
    <property type="entry name" value="POLO_box_dom"/>
</dbReference>
<organism evidence="22 23">
    <name type="scientific">Phaedon cochleariae</name>
    <name type="common">Mustard beetle</name>
    <dbReference type="NCBI Taxonomy" id="80249"/>
    <lineage>
        <taxon>Eukaryota</taxon>
        <taxon>Metazoa</taxon>
        <taxon>Ecdysozoa</taxon>
        <taxon>Arthropoda</taxon>
        <taxon>Hexapoda</taxon>
        <taxon>Insecta</taxon>
        <taxon>Pterygota</taxon>
        <taxon>Neoptera</taxon>
        <taxon>Endopterygota</taxon>
        <taxon>Coleoptera</taxon>
        <taxon>Polyphaga</taxon>
        <taxon>Cucujiformia</taxon>
        <taxon>Chrysomeloidea</taxon>
        <taxon>Chrysomelidae</taxon>
        <taxon>Chrysomelinae</taxon>
        <taxon>Chrysomelini</taxon>
        <taxon>Phaedon</taxon>
    </lineage>
</organism>
<keyword evidence="8" id="KW-0418">Kinase</keyword>
<dbReference type="PANTHER" id="PTHR24345:SF91">
    <property type="entry name" value="SERINE_THREONINE-PROTEIN KINASE PLK4"/>
    <property type="match status" value="1"/>
</dbReference>
<evidence type="ECO:0000259" key="20">
    <source>
        <dbReference type="PROSITE" id="PS51984"/>
    </source>
</evidence>
<keyword evidence="5" id="KW-0723">Serine/threonine-protein kinase</keyword>
<dbReference type="PROSITE" id="PS51984">
    <property type="entry name" value="CPB1"/>
    <property type="match status" value="1"/>
</dbReference>